<reference evidence="5" key="1">
    <citation type="submission" date="2010-08" db="EMBL/GenBank/DDBJ databases">
        <authorList>
            <person name="Muzny D."/>
            <person name="Qin X."/>
            <person name="Buhay C."/>
            <person name="Dugan-Rocha S."/>
            <person name="Ding Y."/>
            <person name="Chen G."/>
            <person name="Hawes A."/>
            <person name="Holder M."/>
            <person name="Jhangiani S."/>
            <person name="Johnson A."/>
            <person name="Khan Z."/>
            <person name="Li Z."/>
            <person name="Liu W."/>
            <person name="Liu X."/>
            <person name="Perez L."/>
            <person name="Shen H."/>
            <person name="Wang Q."/>
            <person name="Watt J."/>
            <person name="Xi L."/>
            <person name="Xin Y."/>
            <person name="Zhou J."/>
            <person name="Deng J."/>
            <person name="Jiang H."/>
            <person name="Liu Y."/>
            <person name="Qu J."/>
            <person name="Song X.-Z."/>
            <person name="Zhang L."/>
            <person name="Villasana D."/>
            <person name="Johnson A."/>
            <person name="Liu J."/>
            <person name="Liyanage D."/>
            <person name="Lorensuhewa L."/>
            <person name="Robinson T."/>
            <person name="Song A."/>
            <person name="Song B.-B."/>
            <person name="Dinh H."/>
            <person name="Thornton R."/>
            <person name="Coyle M."/>
            <person name="Francisco L."/>
            <person name="Jackson L."/>
            <person name="Javaid M."/>
            <person name="Korchina V."/>
            <person name="Kovar C."/>
            <person name="Mata R."/>
            <person name="Mathew T."/>
            <person name="Ngo R."/>
            <person name="Nguyen L."/>
            <person name="Nguyen N."/>
            <person name="Okwuonu G."/>
            <person name="Ongeri F."/>
            <person name="Pham C."/>
            <person name="Simmons D."/>
            <person name="Wilczek-Boney K."/>
            <person name="Hale W."/>
            <person name="Jakkamsetti A."/>
            <person name="Pham P."/>
            <person name="Ruth R."/>
            <person name="San Lucas F."/>
            <person name="Warren J."/>
            <person name="Zhang J."/>
            <person name="Zhao Z."/>
            <person name="Zhou C."/>
            <person name="Zhu D."/>
            <person name="Lee S."/>
            <person name="Bess C."/>
            <person name="Blankenburg K."/>
            <person name="Forbes L."/>
            <person name="Fu Q."/>
            <person name="Gubbala S."/>
            <person name="Hirani K."/>
            <person name="Jayaseelan J.C."/>
            <person name="Lara F."/>
            <person name="Munidasa M."/>
            <person name="Palculict T."/>
            <person name="Patil S."/>
            <person name="Pu L.-L."/>
            <person name="Saada N."/>
            <person name="Tang L."/>
            <person name="Weissenberger G."/>
            <person name="Zhu Y."/>
            <person name="Hemphill L."/>
            <person name="Shang Y."/>
            <person name="Youmans B."/>
            <person name="Ayvaz T."/>
            <person name="Ross M."/>
            <person name="Santibanez J."/>
            <person name="Aqrawi P."/>
            <person name="Gross S."/>
            <person name="Joshi V."/>
            <person name="Fowler G."/>
            <person name="Nazareth L."/>
            <person name="Reid J."/>
            <person name="Worley K."/>
            <person name="Petrosino J."/>
            <person name="Highlander S."/>
            <person name="Gibbs R."/>
        </authorList>
    </citation>
    <scope>NUCLEOTIDE SEQUENCE [LARGE SCALE GENOMIC DNA]</scope>
    <source>
        <strain evidence="5">DSM 15272</strain>
    </source>
</reference>
<dbReference type="eggNOG" id="COG1846">
    <property type="taxonomic scope" value="Bacteria"/>
</dbReference>
<dbReference type="InterPro" id="IPR036388">
    <property type="entry name" value="WH-like_DNA-bd_sf"/>
</dbReference>
<organism evidence="5 6">
    <name type="scientific">Aeromicrobium marinum DSM 15272</name>
    <dbReference type="NCBI Taxonomy" id="585531"/>
    <lineage>
        <taxon>Bacteria</taxon>
        <taxon>Bacillati</taxon>
        <taxon>Actinomycetota</taxon>
        <taxon>Actinomycetes</taxon>
        <taxon>Propionibacteriales</taxon>
        <taxon>Nocardioidaceae</taxon>
        <taxon>Aeromicrobium</taxon>
    </lineage>
</organism>
<keyword evidence="1" id="KW-0805">Transcription regulation</keyword>
<gene>
    <name evidence="5" type="ORF">HMPREF0063_12904</name>
</gene>
<keyword evidence="6" id="KW-1185">Reference proteome</keyword>
<evidence type="ECO:0000313" key="5">
    <source>
        <dbReference type="EMBL" id="EFQ81892.1"/>
    </source>
</evidence>
<dbReference type="HOGENOM" id="CLU_083287_15_1_11"/>
<dbReference type="SUPFAM" id="SSF46785">
    <property type="entry name" value="Winged helix' DNA-binding domain"/>
    <property type="match status" value="1"/>
</dbReference>
<evidence type="ECO:0000256" key="1">
    <source>
        <dbReference type="ARBA" id="ARBA00023015"/>
    </source>
</evidence>
<dbReference type="PROSITE" id="PS01117">
    <property type="entry name" value="HTH_MARR_1"/>
    <property type="match status" value="1"/>
</dbReference>
<feature type="domain" description="HTH marR-type" evidence="4">
    <location>
        <begin position="11"/>
        <end position="138"/>
    </location>
</feature>
<dbReference type="InterPro" id="IPR036390">
    <property type="entry name" value="WH_DNA-bd_sf"/>
</dbReference>
<dbReference type="AlphaFoldDB" id="E2SFU5"/>
<keyword evidence="3" id="KW-0804">Transcription</keyword>
<dbReference type="InterPro" id="IPR023187">
    <property type="entry name" value="Tscrpt_reg_MarR-type_CS"/>
</dbReference>
<evidence type="ECO:0000259" key="4">
    <source>
        <dbReference type="PROSITE" id="PS50995"/>
    </source>
</evidence>
<evidence type="ECO:0000313" key="6">
    <source>
        <dbReference type="Proteomes" id="UP000003111"/>
    </source>
</evidence>
<dbReference type="PROSITE" id="PS50995">
    <property type="entry name" value="HTH_MARR_2"/>
    <property type="match status" value="1"/>
</dbReference>
<dbReference type="GO" id="GO:0003700">
    <property type="term" value="F:DNA-binding transcription factor activity"/>
    <property type="evidence" value="ECO:0007669"/>
    <property type="project" value="InterPro"/>
</dbReference>
<proteinExistence type="predicted"/>
<dbReference type="InterPro" id="IPR052526">
    <property type="entry name" value="HTH-type_Bedaq_tolerance"/>
</dbReference>
<dbReference type="EMBL" id="ACLF03000015">
    <property type="protein sequence ID" value="EFQ81892.1"/>
    <property type="molecule type" value="Genomic_DNA"/>
</dbReference>
<evidence type="ECO:0000256" key="2">
    <source>
        <dbReference type="ARBA" id="ARBA00023125"/>
    </source>
</evidence>
<evidence type="ECO:0000256" key="3">
    <source>
        <dbReference type="ARBA" id="ARBA00023163"/>
    </source>
</evidence>
<accession>E2SFU5</accession>
<dbReference type="Proteomes" id="UP000003111">
    <property type="component" value="Unassembled WGS sequence"/>
</dbReference>
<dbReference type="STRING" id="585531.HMPREF0063_12904"/>
<protein>
    <submittedName>
        <fullName evidence="5">Transcriptional regulator, MarR family</fullName>
    </submittedName>
</protein>
<keyword evidence="2" id="KW-0238">DNA-binding</keyword>
<dbReference type="InterPro" id="IPR000835">
    <property type="entry name" value="HTH_MarR-typ"/>
</dbReference>
<dbReference type="Gene3D" id="1.10.10.10">
    <property type="entry name" value="Winged helix-like DNA-binding domain superfamily/Winged helix DNA-binding domain"/>
    <property type="match status" value="1"/>
</dbReference>
<dbReference type="Pfam" id="PF01047">
    <property type="entry name" value="MarR"/>
    <property type="match status" value="1"/>
</dbReference>
<name>E2SFU5_9ACTN</name>
<sequence>MTYAKDMPTDSERLALAVARLNRRLRQERQSDLTPTQLSILGALRALGPTTPSSLAAHERVRPPTITRTLNCLAEDGLVEREPHPQDGRQVVVSLSKLGEKVLGEERSRRDAWLQTRLKHLGPRERALLREAAAILTDLSDT</sequence>
<dbReference type="PANTHER" id="PTHR39515:SF2">
    <property type="entry name" value="HTH-TYPE TRANSCRIPTIONAL REGULATOR RV0880"/>
    <property type="match status" value="1"/>
</dbReference>
<comment type="caution">
    <text evidence="5">The sequence shown here is derived from an EMBL/GenBank/DDBJ whole genome shotgun (WGS) entry which is preliminary data.</text>
</comment>
<dbReference type="GO" id="GO:0003677">
    <property type="term" value="F:DNA binding"/>
    <property type="evidence" value="ECO:0007669"/>
    <property type="project" value="UniProtKB-KW"/>
</dbReference>
<dbReference type="SMART" id="SM00347">
    <property type="entry name" value="HTH_MARR"/>
    <property type="match status" value="1"/>
</dbReference>
<dbReference type="PANTHER" id="PTHR39515">
    <property type="entry name" value="CONSERVED PROTEIN"/>
    <property type="match status" value="1"/>
</dbReference>